<evidence type="ECO:0000256" key="1">
    <source>
        <dbReference type="SAM" id="Phobius"/>
    </source>
</evidence>
<sequence length="207" mass="24250">MTTPTGSINIKKRRLRTTIRIKLVCMKELEKVLREHKEAFNDHDPGNDHFENFLGKLNNEQKKKSLFGMSRLLKVATIAIFVVISGITGYQIRKIQSPVELGLGAISPEYQEVELFYTSNIDSQLRMIERMGSFDKKEHQNILSEELKEMDKRYHQLKQELKLHPDDDRVIQAMIEYYQVKTNVLNRIIEQLYQVRKQTKTNLNVSA</sequence>
<dbReference type="Proteomes" id="UP000284531">
    <property type="component" value="Unassembled WGS sequence"/>
</dbReference>
<protein>
    <submittedName>
        <fullName evidence="2">Uncharacterized protein</fullName>
    </submittedName>
</protein>
<comment type="caution">
    <text evidence="2">The sequence shown here is derived from an EMBL/GenBank/DDBJ whole genome shotgun (WGS) entry which is preliminary data.</text>
</comment>
<organism evidence="2 3">
    <name type="scientific">Marinifilum flexuosum</name>
    <dbReference type="NCBI Taxonomy" id="1117708"/>
    <lineage>
        <taxon>Bacteria</taxon>
        <taxon>Pseudomonadati</taxon>
        <taxon>Bacteroidota</taxon>
        <taxon>Bacteroidia</taxon>
        <taxon>Marinilabiliales</taxon>
        <taxon>Marinifilaceae</taxon>
    </lineage>
</organism>
<keyword evidence="1" id="KW-1133">Transmembrane helix</keyword>
<keyword evidence="1" id="KW-0472">Membrane</keyword>
<gene>
    <name evidence="2" type="ORF">BXY64_2105</name>
</gene>
<name>A0A419X2Q7_9BACT</name>
<keyword evidence="3" id="KW-1185">Reference proteome</keyword>
<evidence type="ECO:0000313" key="2">
    <source>
        <dbReference type="EMBL" id="RKE02024.1"/>
    </source>
</evidence>
<evidence type="ECO:0000313" key="3">
    <source>
        <dbReference type="Proteomes" id="UP000284531"/>
    </source>
</evidence>
<feature type="transmembrane region" description="Helical" evidence="1">
    <location>
        <begin position="72"/>
        <end position="92"/>
    </location>
</feature>
<dbReference type="AlphaFoldDB" id="A0A419X2Q7"/>
<dbReference type="EMBL" id="RAPQ01000009">
    <property type="protein sequence ID" value="RKE02024.1"/>
    <property type="molecule type" value="Genomic_DNA"/>
</dbReference>
<reference evidence="2 3" key="1">
    <citation type="submission" date="2018-09" db="EMBL/GenBank/DDBJ databases">
        <title>Genomic Encyclopedia of Archaeal and Bacterial Type Strains, Phase II (KMG-II): from individual species to whole genera.</title>
        <authorList>
            <person name="Goeker M."/>
        </authorList>
    </citation>
    <scope>NUCLEOTIDE SEQUENCE [LARGE SCALE GENOMIC DNA]</scope>
    <source>
        <strain evidence="2 3">DSM 21950</strain>
    </source>
</reference>
<proteinExistence type="predicted"/>
<keyword evidence="1" id="KW-0812">Transmembrane</keyword>
<accession>A0A419X2Q7</accession>